<dbReference type="RefSeq" id="WP_122228567.1">
    <property type="nucleotide sequence ID" value="NZ_RDQO01000002.1"/>
</dbReference>
<organism evidence="1 2">
    <name type="scientific">Corticibacter populi</name>
    <dbReference type="NCBI Taxonomy" id="1550736"/>
    <lineage>
        <taxon>Bacteria</taxon>
        <taxon>Pseudomonadati</taxon>
        <taxon>Pseudomonadota</taxon>
        <taxon>Betaproteobacteria</taxon>
        <taxon>Burkholderiales</taxon>
        <taxon>Comamonadaceae</taxon>
        <taxon>Corticibacter</taxon>
    </lineage>
</organism>
<keyword evidence="2" id="KW-1185">Reference proteome</keyword>
<dbReference type="OrthoDB" id="8913588at2"/>
<dbReference type="EMBL" id="RDQO01000002">
    <property type="protein sequence ID" value="RMX06728.1"/>
    <property type="molecule type" value="Genomic_DNA"/>
</dbReference>
<name>A0A3M6QUM1_9BURK</name>
<reference evidence="1 2" key="1">
    <citation type="submission" date="2018-10" db="EMBL/GenBank/DDBJ databases">
        <title>Draft genome of Cortibacter populi DSM10536.</title>
        <authorList>
            <person name="Bernier A.-M."/>
            <person name="Bernard K."/>
        </authorList>
    </citation>
    <scope>NUCLEOTIDE SEQUENCE [LARGE SCALE GENOMIC DNA]</scope>
    <source>
        <strain evidence="1 2">DSM 105136</strain>
    </source>
</reference>
<dbReference type="SUPFAM" id="SSF46785">
    <property type="entry name" value="Winged helix' DNA-binding domain"/>
    <property type="match status" value="1"/>
</dbReference>
<sequence length="92" mass="10166">MRPAGEISAALLQALERRAGQGLTMRELAEAAQVGSDAARRTLDNLRRHGRVRIAGQRRVSYRNRPVAEYALPDPRQAPASNAGLFLQRCWG</sequence>
<gene>
    <name evidence="1" type="ORF">D8I35_09510</name>
</gene>
<dbReference type="Gene3D" id="1.10.10.10">
    <property type="entry name" value="Winged helix-like DNA-binding domain superfamily/Winged helix DNA-binding domain"/>
    <property type="match status" value="1"/>
</dbReference>
<dbReference type="InterPro" id="IPR036390">
    <property type="entry name" value="WH_DNA-bd_sf"/>
</dbReference>
<proteinExistence type="predicted"/>
<dbReference type="InterPro" id="IPR036388">
    <property type="entry name" value="WH-like_DNA-bd_sf"/>
</dbReference>
<dbReference type="AlphaFoldDB" id="A0A3M6QUM1"/>
<protein>
    <submittedName>
        <fullName evidence="1">Uncharacterized protein</fullName>
    </submittedName>
</protein>
<evidence type="ECO:0000313" key="1">
    <source>
        <dbReference type="EMBL" id="RMX06728.1"/>
    </source>
</evidence>
<comment type="caution">
    <text evidence="1">The sequence shown here is derived from an EMBL/GenBank/DDBJ whole genome shotgun (WGS) entry which is preliminary data.</text>
</comment>
<accession>A0A3M6QUM1</accession>
<evidence type="ECO:0000313" key="2">
    <source>
        <dbReference type="Proteomes" id="UP000278006"/>
    </source>
</evidence>
<dbReference type="Proteomes" id="UP000278006">
    <property type="component" value="Unassembled WGS sequence"/>
</dbReference>